<evidence type="ECO:0000313" key="1">
    <source>
        <dbReference type="EMBL" id="NUB03496.1"/>
    </source>
</evidence>
<dbReference type="RefSeq" id="WP_174474395.1">
    <property type="nucleotide sequence ID" value="NZ_JAGINN010000005.1"/>
</dbReference>
<organism evidence="1 2">
    <name type="scientific">Azospirillum melinis</name>
    <dbReference type="NCBI Taxonomy" id="328839"/>
    <lineage>
        <taxon>Bacteria</taxon>
        <taxon>Pseudomonadati</taxon>
        <taxon>Pseudomonadota</taxon>
        <taxon>Alphaproteobacteria</taxon>
        <taxon>Rhodospirillales</taxon>
        <taxon>Azospirillaceae</taxon>
        <taxon>Azospirillum</taxon>
    </lineage>
</organism>
<comment type="caution">
    <text evidence="1">The sequence shown here is derived from an EMBL/GenBank/DDBJ whole genome shotgun (WGS) entry which is preliminary data.</text>
</comment>
<gene>
    <name evidence="1" type="ORF">GBZ48_30200</name>
</gene>
<protein>
    <submittedName>
        <fullName evidence="1">Uncharacterized protein</fullName>
    </submittedName>
</protein>
<name>A0ABX2KM88_9PROT</name>
<dbReference type="EMBL" id="WHOS01000065">
    <property type="protein sequence ID" value="NUB03496.1"/>
    <property type="molecule type" value="Genomic_DNA"/>
</dbReference>
<dbReference type="Proteomes" id="UP000605086">
    <property type="component" value="Unassembled WGS sequence"/>
</dbReference>
<reference evidence="1 2" key="1">
    <citation type="submission" date="2019-10" db="EMBL/GenBank/DDBJ databases">
        <title>Genome sequence of Azospirillum melinis.</title>
        <authorList>
            <person name="Ambrosini A."/>
            <person name="Sant'Anna F.H."/>
            <person name="Cassan F.D."/>
            <person name="Souza E.M."/>
            <person name="Passaglia L.M.P."/>
        </authorList>
    </citation>
    <scope>NUCLEOTIDE SEQUENCE [LARGE SCALE GENOMIC DNA]</scope>
    <source>
        <strain evidence="1 2">TMCY0552</strain>
    </source>
</reference>
<evidence type="ECO:0000313" key="2">
    <source>
        <dbReference type="Proteomes" id="UP000605086"/>
    </source>
</evidence>
<proteinExistence type="predicted"/>
<sequence length="239" mass="26172">MVEIVELHIENAIHTQIDLDGEIIVATGWLNDLRHLKPGVIVCLHGATPAQGRFIRELQPASDGRLRFELKSLCGNRPWRGRGGPKAGYRWVGEDQSDLLTLPTELTPYRGSGNPPFMPLAPDELFNYPLPSSLNPYARPTQSARQRQFEHDLARIVLASGCRTVPYAFRDAKGAAFRMTATAIDFAAANVFIASPYRGGGRICNVTVIADLDASLAYRPALSRNAAHPTEAQGSLVLE</sequence>
<accession>A0ABX2KM88</accession>
<keyword evidence="2" id="KW-1185">Reference proteome</keyword>